<comment type="caution">
    <text evidence="1">The sequence shown here is derived from an EMBL/GenBank/DDBJ whole genome shotgun (WGS) entry which is preliminary data.</text>
</comment>
<name>A4BXI8_9FLAO</name>
<proteinExistence type="predicted"/>
<accession>A4BXI8</accession>
<dbReference type="EMBL" id="AAOG01000001">
    <property type="protein sequence ID" value="EAR13679.1"/>
    <property type="molecule type" value="Genomic_DNA"/>
</dbReference>
<organism evidence="1 2">
    <name type="scientific">Polaribacter irgensii 23-P</name>
    <dbReference type="NCBI Taxonomy" id="313594"/>
    <lineage>
        <taxon>Bacteria</taxon>
        <taxon>Pseudomonadati</taxon>
        <taxon>Bacteroidota</taxon>
        <taxon>Flavobacteriia</taxon>
        <taxon>Flavobacteriales</taxon>
        <taxon>Flavobacteriaceae</taxon>
    </lineage>
</organism>
<gene>
    <name evidence="1" type="ORF">PI23P_04257</name>
</gene>
<dbReference type="Proteomes" id="UP000003053">
    <property type="component" value="Unassembled WGS sequence"/>
</dbReference>
<dbReference type="AlphaFoldDB" id="A4BXI8"/>
<sequence>MEKLFIKKNRTRSLPAINTLLQLFAEINRSLPTALLKNNHHIISFINFSINLKRPGLAAKKTGYFLKLTVPF</sequence>
<keyword evidence="2" id="KW-1185">Reference proteome</keyword>
<dbReference type="STRING" id="313594.PI23P_04257"/>
<protein>
    <submittedName>
        <fullName evidence="1">Uncharacterized protein</fullName>
    </submittedName>
</protein>
<reference evidence="1 2" key="1">
    <citation type="submission" date="2006-02" db="EMBL/GenBank/DDBJ databases">
        <authorList>
            <person name="Murray A."/>
            <person name="Staley J."/>
            <person name="Ferriera S."/>
            <person name="Johnson J."/>
            <person name="Kravitz S."/>
            <person name="Halpern A."/>
            <person name="Remington K."/>
            <person name="Beeson K."/>
            <person name="Tran B."/>
            <person name="Rogers Y.-H."/>
            <person name="Friedman R."/>
            <person name="Venter J.C."/>
        </authorList>
    </citation>
    <scope>NUCLEOTIDE SEQUENCE [LARGE SCALE GENOMIC DNA]</scope>
    <source>
        <strain evidence="1 2">23-P</strain>
    </source>
</reference>
<evidence type="ECO:0000313" key="2">
    <source>
        <dbReference type="Proteomes" id="UP000003053"/>
    </source>
</evidence>
<evidence type="ECO:0000313" key="1">
    <source>
        <dbReference type="EMBL" id="EAR13679.1"/>
    </source>
</evidence>
<dbReference type="HOGENOM" id="CLU_2718876_0_0_10"/>